<feature type="region of interest" description="Disordered" evidence="1">
    <location>
        <begin position="396"/>
        <end position="556"/>
    </location>
</feature>
<feature type="region of interest" description="Disordered" evidence="1">
    <location>
        <begin position="24"/>
        <end position="112"/>
    </location>
</feature>
<dbReference type="Proteomes" id="UP000813385">
    <property type="component" value="Unassembled WGS sequence"/>
</dbReference>
<evidence type="ECO:0000313" key="3">
    <source>
        <dbReference type="Proteomes" id="UP000813385"/>
    </source>
</evidence>
<accession>A0A8K0TQV3</accession>
<keyword evidence="3" id="KW-1185">Reference proteome</keyword>
<feature type="compositionally biased region" description="Basic and acidic residues" evidence="1">
    <location>
        <begin position="234"/>
        <end position="243"/>
    </location>
</feature>
<proteinExistence type="predicted"/>
<dbReference type="AlphaFoldDB" id="A0A8K0TQV3"/>
<feature type="compositionally biased region" description="Basic and acidic residues" evidence="1">
    <location>
        <begin position="583"/>
        <end position="599"/>
    </location>
</feature>
<protein>
    <recommendedName>
        <fullName evidence="4">DUF3824 domain-containing protein</fullName>
    </recommendedName>
</protein>
<reference evidence="2" key="1">
    <citation type="journal article" date="2021" name="Nat. Commun.">
        <title>Genetic determinants of endophytism in the Arabidopsis root mycobiome.</title>
        <authorList>
            <person name="Mesny F."/>
            <person name="Miyauchi S."/>
            <person name="Thiergart T."/>
            <person name="Pickel B."/>
            <person name="Atanasova L."/>
            <person name="Karlsson M."/>
            <person name="Huettel B."/>
            <person name="Barry K.W."/>
            <person name="Haridas S."/>
            <person name="Chen C."/>
            <person name="Bauer D."/>
            <person name="Andreopoulos W."/>
            <person name="Pangilinan J."/>
            <person name="LaButti K."/>
            <person name="Riley R."/>
            <person name="Lipzen A."/>
            <person name="Clum A."/>
            <person name="Drula E."/>
            <person name="Henrissat B."/>
            <person name="Kohler A."/>
            <person name="Grigoriev I.V."/>
            <person name="Martin F.M."/>
            <person name="Hacquard S."/>
        </authorList>
    </citation>
    <scope>NUCLEOTIDE SEQUENCE</scope>
    <source>
        <strain evidence="2">MPI-CAGE-AT-0016</strain>
    </source>
</reference>
<evidence type="ECO:0008006" key="4">
    <source>
        <dbReference type="Google" id="ProtNLM"/>
    </source>
</evidence>
<dbReference type="OrthoDB" id="5407645at2759"/>
<feature type="region of interest" description="Disordered" evidence="1">
    <location>
        <begin position="352"/>
        <end position="382"/>
    </location>
</feature>
<gene>
    <name evidence="2" type="ORF">B0T11DRAFT_70375</name>
</gene>
<feature type="compositionally biased region" description="Basic residues" evidence="1">
    <location>
        <begin position="360"/>
        <end position="370"/>
    </location>
</feature>
<feature type="region of interest" description="Disordered" evidence="1">
    <location>
        <begin position="643"/>
        <end position="716"/>
    </location>
</feature>
<feature type="compositionally biased region" description="Basic and acidic residues" evidence="1">
    <location>
        <begin position="24"/>
        <end position="96"/>
    </location>
</feature>
<comment type="caution">
    <text evidence="2">The sequence shown here is derived from an EMBL/GenBank/DDBJ whole genome shotgun (WGS) entry which is preliminary data.</text>
</comment>
<feature type="compositionally biased region" description="Basic and acidic residues" evidence="1">
    <location>
        <begin position="452"/>
        <end position="511"/>
    </location>
</feature>
<feature type="compositionally biased region" description="Basic and acidic residues" evidence="1">
    <location>
        <begin position="399"/>
        <end position="427"/>
    </location>
</feature>
<sequence>MSYDYDHDPRERRRYTREEVRIEREPRYADDSYLKPHHAGELVPRRREDSELSVEEIRRDFPPPGYRDVRRTRSAEPGYDDYRYDDRYGRDSDRRSRQSTSSRAYYEEEERVSRKRVLKNQEKIIAAVAGAALAFGGKELYDRRDAKESGTPVERNYLHSAALGAAGALAGYSGAELYNKHATKEEKQVMVHRGRDGELIVEGEEDKKSKNFLEGALAATGLGAAVKAFTGGSSDDKRDDQRSRAGSPGRDGARSHSRARGPGGANPGNENMQKMQKAAMASLIAGATEAFRVAKEPGGWKGEKTKRVFTAAAGAAAVDSAQDREGGSKMGLAQSVIGGLLGNRIINGSKSNIEEDKVTGRSRSRSRARSRSGNDQGGNGVSGLAALATAGLGAIGAKKAIDHVRDKRDDSRGRSADSRDSRDGDRRQRSRSRSVVDGARKRLARLGIGNGPDDRERDRDSRRSDSEYDDSRGSRRGGRYDDPYDDRDDRGYGRTRDPRDSRDPYYDDDRSATSGRRRDRSRSRSRSKRRARSRSSAGSQSDLGDSDDDLKTSRRMRGKQILSTGLAAVATIHAAHGVYQSMEARKSRQKAVKEGRLSPEEAKKLKAKAMLQDAAQIGLAGLGIKGAVSQLKTAHDKQAECKDWEHQRALRHQKRIERQQNSLNGRQPRSRADDWYSPASPREQRYDDGPHYLDANPYASSLPAPPVGYDDRYGRR</sequence>
<evidence type="ECO:0000256" key="1">
    <source>
        <dbReference type="SAM" id="MobiDB-lite"/>
    </source>
</evidence>
<feature type="compositionally biased region" description="Basic residues" evidence="1">
    <location>
        <begin position="515"/>
        <end position="533"/>
    </location>
</feature>
<feature type="region of interest" description="Disordered" evidence="1">
    <location>
        <begin position="580"/>
        <end position="599"/>
    </location>
</feature>
<evidence type="ECO:0000313" key="2">
    <source>
        <dbReference type="EMBL" id="KAH7369092.1"/>
    </source>
</evidence>
<feature type="compositionally biased region" description="Low complexity" evidence="1">
    <location>
        <begin position="534"/>
        <end position="543"/>
    </location>
</feature>
<name>A0A8K0TQV3_9PEZI</name>
<organism evidence="2 3">
    <name type="scientific">Plectosphaerella cucumerina</name>
    <dbReference type="NCBI Taxonomy" id="40658"/>
    <lineage>
        <taxon>Eukaryota</taxon>
        <taxon>Fungi</taxon>
        <taxon>Dikarya</taxon>
        <taxon>Ascomycota</taxon>
        <taxon>Pezizomycotina</taxon>
        <taxon>Sordariomycetes</taxon>
        <taxon>Hypocreomycetidae</taxon>
        <taxon>Glomerellales</taxon>
        <taxon>Plectosphaerellaceae</taxon>
        <taxon>Plectosphaerella</taxon>
    </lineage>
</organism>
<feature type="compositionally biased region" description="Basic and acidic residues" evidence="1">
    <location>
        <begin position="682"/>
        <end position="691"/>
    </location>
</feature>
<feature type="region of interest" description="Disordered" evidence="1">
    <location>
        <begin position="230"/>
        <end position="271"/>
    </location>
</feature>
<dbReference type="EMBL" id="JAGPXD010000002">
    <property type="protein sequence ID" value="KAH7369092.1"/>
    <property type="molecule type" value="Genomic_DNA"/>
</dbReference>